<dbReference type="Gene3D" id="1.25.40.10">
    <property type="entry name" value="Tetratricopeptide repeat domain"/>
    <property type="match status" value="1"/>
</dbReference>
<evidence type="ECO:0000256" key="3">
    <source>
        <dbReference type="ARBA" id="ARBA00022803"/>
    </source>
</evidence>
<keyword evidence="5" id="KW-0472">Membrane</keyword>
<dbReference type="InterPro" id="IPR011990">
    <property type="entry name" value="TPR-like_helical_dom_sf"/>
</dbReference>
<evidence type="ECO:0000256" key="4">
    <source>
        <dbReference type="PROSITE-ProRule" id="PRU00339"/>
    </source>
</evidence>
<comment type="subcellular location">
    <subcellularLocation>
        <location evidence="5">Endoplasmic reticulum membrane</location>
        <topology evidence="5">Peripheral membrane protein</topology>
        <orientation evidence="5">Cytoplasmic side</orientation>
    </subcellularLocation>
</comment>
<dbReference type="InterPro" id="IPR019734">
    <property type="entry name" value="TPR_rpt"/>
</dbReference>
<comment type="caution">
    <text evidence="7">The sequence shown here is derived from an EMBL/GenBank/DDBJ whole genome shotgun (WGS) entry which is preliminary data.</text>
</comment>
<keyword evidence="2" id="KW-0677">Repeat</keyword>
<comment type="function">
    <text evidence="5">Part of the endoplasmic reticulum membrane protein complex (EMC) that enables the energy-independent insertion into endoplasmic reticulum membranes of newly synthesized membrane proteins.</text>
</comment>
<dbReference type="EMBL" id="LUCM01010464">
    <property type="protein sequence ID" value="KAA0185429.1"/>
    <property type="molecule type" value="Genomic_DNA"/>
</dbReference>
<dbReference type="InterPro" id="IPR039856">
    <property type="entry name" value="EMC2-like"/>
</dbReference>
<organism evidence="7 8">
    <name type="scientific">Fasciolopsis buskii</name>
    <dbReference type="NCBI Taxonomy" id="27845"/>
    <lineage>
        <taxon>Eukaryota</taxon>
        <taxon>Metazoa</taxon>
        <taxon>Spiralia</taxon>
        <taxon>Lophotrochozoa</taxon>
        <taxon>Platyhelminthes</taxon>
        <taxon>Trematoda</taxon>
        <taxon>Digenea</taxon>
        <taxon>Plagiorchiida</taxon>
        <taxon>Echinostomata</taxon>
        <taxon>Echinostomatoidea</taxon>
        <taxon>Fasciolidae</taxon>
        <taxon>Fasciolopsis</taxon>
    </lineage>
</organism>
<evidence type="ECO:0000256" key="2">
    <source>
        <dbReference type="ARBA" id="ARBA00022737"/>
    </source>
</evidence>
<evidence type="ECO:0000256" key="5">
    <source>
        <dbReference type="RuleBase" id="RU367091"/>
    </source>
</evidence>
<dbReference type="Pfam" id="PF22890">
    <property type="entry name" value="TPR_EMC2"/>
    <property type="match status" value="1"/>
</dbReference>
<dbReference type="GO" id="GO:0072546">
    <property type="term" value="C:EMC complex"/>
    <property type="evidence" value="ECO:0007669"/>
    <property type="project" value="UniProtKB-UniRule"/>
</dbReference>
<accession>A0A8E0VFQ1</accession>
<gene>
    <name evidence="7" type="ORF">FBUS_01578</name>
</gene>
<dbReference type="InterPro" id="IPR055217">
    <property type="entry name" value="TPR_EMC2"/>
</dbReference>
<keyword evidence="8" id="KW-1185">Reference proteome</keyword>
<proteinExistence type="inferred from homology"/>
<sequence length="306" mass="34391">QFKKSARVSRLSGLYLEKKQRFDDAQAVYTQLLNEDPTNTLARKRMIAILKAQRKITEAIDNLRQYLNTFMSDFEAWNELADLYLLEGDYKHAAFCMEEMLLSNPHNHLYCQRYAEIKYTEGGSENLELARVYFAQACHLNPNNLRSLLGLLLTCSALDPQLSKSLDLPALRSMAKDSKPYMSLPSSVHHSSVSAGTFQSAGAATASTISGPERNRLLAKWATKQIYTIYQTAITETLEDQISRHQTHSANPGRLRASHVPLKNHVNSIRSNPSSSNAPEQLEVDEGISTLHHRSPSSNVAVDDQW</sequence>
<keyword evidence="3 4" id="KW-0802">TPR repeat</keyword>
<comment type="similarity">
    <text evidence="1 5">Belongs to the EMC2 family.</text>
</comment>
<comment type="subunit">
    <text evidence="5">Component of the ER membrane protein complex (EMC).</text>
</comment>
<dbReference type="AlphaFoldDB" id="A0A8E0VFQ1"/>
<keyword evidence="5" id="KW-0256">Endoplasmic reticulum</keyword>
<dbReference type="SUPFAM" id="SSF48452">
    <property type="entry name" value="TPR-like"/>
    <property type="match status" value="1"/>
</dbReference>
<dbReference type="PROSITE" id="PS50005">
    <property type="entry name" value="TPR"/>
    <property type="match status" value="1"/>
</dbReference>
<feature type="non-terminal residue" evidence="7">
    <location>
        <position position="1"/>
    </location>
</feature>
<name>A0A8E0VFQ1_9TREM</name>
<dbReference type="SMART" id="SM00028">
    <property type="entry name" value="TPR"/>
    <property type="match status" value="3"/>
</dbReference>
<evidence type="ECO:0000313" key="7">
    <source>
        <dbReference type="EMBL" id="KAA0185429.1"/>
    </source>
</evidence>
<reference evidence="7" key="1">
    <citation type="submission" date="2019-05" db="EMBL/GenBank/DDBJ databases">
        <title>Annotation for the trematode Fasciolopsis buski.</title>
        <authorList>
            <person name="Choi Y.-J."/>
        </authorList>
    </citation>
    <scope>NUCLEOTIDE SEQUENCE</scope>
    <source>
        <strain evidence="7">HT</strain>
        <tissue evidence="7">Whole worm</tissue>
    </source>
</reference>
<feature type="repeat" description="TPR" evidence="4">
    <location>
        <begin position="74"/>
        <end position="107"/>
    </location>
</feature>
<dbReference type="Proteomes" id="UP000728185">
    <property type="component" value="Unassembled WGS sequence"/>
</dbReference>
<protein>
    <recommendedName>
        <fullName evidence="5">ER membrane protein complex subunit 2</fullName>
    </recommendedName>
</protein>
<evidence type="ECO:0000259" key="6">
    <source>
        <dbReference type="Pfam" id="PF22890"/>
    </source>
</evidence>
<evidence type="ECO:0000313" key="8">
    <source>
        <dbReference type="Proteomes" id="UP000728185"/>
    </source>
</evidence>
<feature type="domain" description="EMC2 TPR-like" evidence="6">
    <location>
        <begin position="9"/>
        <end position="118"/>
    </location>
</feature>
<dbReference type="PANTHER" id="PTHR12760">
    <property type="entry name" value="TETRATRICOPEPTIDE REPEAT PROTEIN"/>
    <property type="match status" value="1"/>
</dbReference>
<evidence type="ECO:0000256" key="1">
    <source>
        <dbReference type="ARBA" id="ARBA00010361"/>
    </source>
</evidence>
<dbReference type="OrthoDB" id="124397at2759"/>